<dbReference type="AlphaFoldDB" id="A0A142ERT5"/>
<protein>
    <recommendedName>
        <fullName evidence="2">DUF4097 domain-containing protein</fullName>
    </recommendedName>
</protein>
<dbReference type="STRING" id="1727163.AO498_15405"/>
<dbReference type="PATRIC" id="fig|1727163.4.peg.3234"/>
<keyword evidence="4" id="KW-1185">Reference proteome</keyword>
<gene>
    <name evidence="3" type="ORF">AO498_15405</name>
</gene>
<feature type="chain" id="PRO_5007494547" description="DUF4097 domain-containing protein" evidence="1">
    <location>
        <begin position="24"/>
        <end position="308"/>
    </location>
</feature>
<evidence type="ECO:0000259" key="2">
    <source>
        <dbReference type="Pfam" id="PF13349"/>
    </source>
</evidence>
<evidence type="ECO:0000313" key="3">
    <source>
        <dbReference type="EMBL" id="AMQ57840.1"/>
    </source>
</evidence>
<accession>A0A142ERT5</accession>
<organism evidence="3 4">
    <name type="scientific">Algoriphagus sanaruensis</name>
    <dbReference type="NCBI Taxonomy" id="1727163"/>
    <lineage>
        <taxon>Bacteria</taxon>
        <taxon>Pseudomonadati</taxon>
        <taxon>Bacteroidota</taxon>
        <taxon>Cytophagia</taxon>
        <taxon>Cytophagales</taxon>
        <taxon>Cyclobacteriaceae</taxon>
        <taxon>Algoriphagus</taxon>
    </lineage>
</organism>
<dbReference type="KEGG" id="alm:AO498_15405"/>
<dbReference type="RefSeq" id="WP_067549654.1">
    <property type="nucleotide sequence ID" value="NZ_CP012836.1"/>
</dbReference>
<dbReference type="EMBL" id="CP012836">
    <property type="protein sequence ID" value="AMQ57840.1"/>
    <property type="molecule type" value="Genomic_DNA"/>
</dbReference>
<evidence type="ECO:0000256" key="1">
    <source>
        <dbReference type="SAM" id="SignalP"/>
    </source>
</evidence>
<reference evidence="4" key="1">
    <citation type="submission" date="2015-09" db="EMBL/GenBank/DDBJ databases">
        <title>Complete sequence of Algoriphagus sp. M8-2.</title>
        <authorList>
            <person name="Shintani M."/>
        </authorList>
    </citation>
    <scope>NUCLEOTIDE SEQUENCE [LARGE SCALE GENOMIC DNA]</scope>
    <source>
        <strain evidence="4">M8-2</strain>
    </source>
</reference>
<dbReference type="OrthoDB" id="838235at2"/>
<sequence length="308" mass="32021">MKKSISLFLGFCLMLISAGSAMAQNVLVDTQKSYSNIKAIEVNGGWLDVSYEGGYSSSVEVTAYLASNDTDQDIIFVTVGDVLKISLERKASNYSWNNRNKGYIKITGPEAMQLDFKNSSGTLEISKVSSSQTSLKVSSGKVSASDIKGDLMVKATSGNLYLNAIAGDVVADLTSGNADIMDIQGNVEFQATSGSLTAEGVNGKLSASFTSGNAKLANVSELGTLKFTSGNVRASNSGLGNQTVLEGTSGNFTIQTPSNLKAYNFSLKASSGNLKVGSISTGKTLEVSNGAASTIRGSISSGNITIQN</sequence>
<keyword evidence="1" id="KW-0732">Signal</keyword>
<feature type="signal peptide" evidence="1">
    <location>
        <begin position="1"/>
        <end position="23"/>
    </location>
</feature>
<evidence type="ECO:0000313" key="4">
    <source>
        <dbReference type="Proteomes" id="UP000073816"/>
    </source>
</evidence>
<feature type="domain" description="DUF4097" evidence="2">
    <location>
        <begin position="150"/>
        <end position="306"/>
    </location>
</feature>
<reference evidence="3 4" key="2">
    <citation type="journal article" date="2016" name="Genome Announc.">
        <title>Complete Genome Sequence of Algoriphagus sp. Strain M8-2, Isolated from a Brackish Lake.</title>
        <authorList>
            <person name="Muraguchi Y."/>
            <person name="Kushimoto K."/>
            <person name="Ohtsubo Y."/>
            <person name="Suzuki T."/>
            <person name="Dohra H."/>
            <person name="Kimbara K."/>
            <person name="Shintani M."/>
        </authorList>
    </citation>
    <scope>NUCLEOTIDE SEQUENCE [LARGE SCALE GENOMIC DNA]</scope>
    <source>
        <strain evidence="3 4">M8-2</strain>
    </source>
</reference>
<dbReference type="InterPro" id="IPR025164">
    <property type="entry name" value="Toastrack_DUF4097"/>
</dbReference>
<name>A0A142ERT5_9BACT</name>
<dbReference type="Pfam" id="PF13349">
    <property type="entry name" value="DUF4097"/>
    <property type="match status" value="1"/>
</dbReference>
<dbReference type="Proteomes" id="UP000073816">
    <property type="component" value="Chromosome"/>
</dbReference>
<proteinExistence type="predicted"/>